<name>A0ABS1BPG6_9NEIS</name>
<dbReference type="CDD" id="cd01167">
    <property type="entry name" value="bac_FRK"/>
    <property type="match status" value="1"/>
</dbReference>
<keyword evidence="2" id="KW-0808">Transferase</keyword>
<organism evidence="5 6">
    <name type="scientific">Kingella bonacorsii</name>
    <dbReference type="NCBI Taxonomy" id="2796361"/>
    <lineage>
        <taxon>Bacteria</taxon>
        <taxon>Pseudomonadati</taxon>
        <taxon>Pseudomonadota</taxon>
        <taxon>Betaproteobacteria</taxon>
        <taxon>Neisseriales</taxon>
        <taxon>Neisseriaceae</taxon>
        <taxon>Kingella</taxon>
    </lineage>
</organism>
<dbReference type="Pfam" id="PF00294">
    <property type="entry name" value="PfkB"/>
    <property type="match status" value="1"/>
</dbReference>
<evidence type="ECO:0000313" key="6">
    <source>
        <dbReference type="Proteomes" id="UP000614058"/>
    </source>
</evidence>
<keyword evidence="3 5" id="KW-0418">Kinase</keyword>
<evidence type="ECO:0000259" key="4">
    <source>
        <dbReference type="Pfam" id="PF00294"/>
    </source>
</evidence>
<evidence type="ECO:0000256" key="3">
    <source>
        <dbReference type="ARBA" id="ARBA00022777"/>
    </source>
</evidence>
<protein>
    <submittedName>
        <fullName evidence="5">Carbohydrate kinase</fullName>
    </submittedName>
</protein>
<dbReference type="InterPro" id="IPR029056">
    <property type="entry name" value="Ribokinase-like"/>
</dbReference>
<dbReference type="PANTHER" id="PTHR43085">
    <property type="entry name" value="HEXOKINASE FAMILY MEMBER"/>
    <property type="match status" value="1"/>
</dbReference>
<dbReference type="RefSeq" id="WP_200521009.1">
    <property type="nucleotide sequence ID" value="NZ_JAEHNZ010000001.1"/>
</dbReference>
<dbReference type="Gene3D" id="3.40.1190.20">
    <property type="match status" value="1"/>
</dbReference>
<dbReference type="GO" id="GO:0016301">
    <property type="term" value="F:kinase activity"/>
    <property type="evidence" value="ECO:0007669"/>
    <property type="project" value="UniProtKB-KW"/>
</dbReference>
<dbReference type="Proteomes" id="UP000614058">
    <property type="component" value="Unassembled WGS sequence"/>
</dbReference>
<dbReference type="InterPro" id="IPR011611">
    <property type="entry name" value="PfkB_dom"/>
</dbReference>
<dbReference type="PANTHER" id="PTHR43085:SF57">
    <property type="entry name" value="CARBOHYDRATE KINASE PFKB DOMAIN-CONTAINING PROTEIN"/>
    <property type="match status" value="1"/>
</dbReference>
<feature type="domain" description="Carbohydrate kinase PfkB" evidence="4">
    <location>
        <begin position="19"/>
        <end position="280"/>
    </location>
</feature>
<dbReference type="EMBL" id="JAEHNZ010000001">
    <property type="protein sequence ID" value="MBK0395195.1"/>
    <property type="molecule type" value="Genomic_DNA"/>
</dbReference>
<proteinExistence type="inferred from homology"/>
<accession>A0ABS1BPG6</accession>
<evidence type="ECO:0000256" key="1">
    <source>
        <dbReference type="ARBA" id="ARBA00010688"/>
    </source>
</evidence>
<sequence>MPKITAFGEILWDNLPTGKVLGGAPVNLLTHLAALGADCSVISRCGNDADGAALREAIRCKHVAIDFIQTDPQLATSQVLVQLNDEGCAHYDIVYPCAWDKIQANEAAKSRVAQSDVFIFGSLSVRDAVSRQALAELLPHASFKIFDVNLRPPHYRLADLRDMMRQADFIKLNDDELHEIATALGSPYRSIEQNIRFIAEHTHTRQICVTLGKHGALYFCDGELFAHYGYRVTVADTVGAGDSFLAGFIHQYLQRKPPQEILAFACALGSLVASRHGATPEVSLAEIEAMMNPQ</sequence>
<dbReference type="InterPro" id="IPR002173">
    <property type="entry name" value="Carboh/pur_kinase_PfkB_CS"/>
</dbReference>
<evidence type="ECO:0000313" key="5">
    <source>
        <dbReference type="EMBL" id="MBK0395195.1"/>
    </source>
</evidence>
<reference evidence="5 6" key="1">
    <citation type="journal article" date="2021" name="Pathogens">
        <title>Isolation and Characterization of Kingella bonacorsii sp. nov., A Novel Kingella Species Detected in a Stable Periodontitis Subject.</title>
        <authorList>
            <person name="Antezack A."/>
            <person name="Boxberger M."/>
            <person name="Rolland C."/>
            <person name="Monnet-Corti V."/>
            <person name="La Scola B."/>
        </authorList>
    </citation>
    <scope>NUCLEOTIDE SEQUENCE [LARGE SCALE GENOMIC DNA]</scope>
    <source>
        <strain evidence="5 6">Marseille-Q4569</strain>
    </source>
</reference>
<dbReference type="SUPFAM" id="SSF53613">
    <property type="entry name" value="Ribokinase-like"/>
    <property type="match status" value="1"/>
</dbReference>
<comment type="caution">
    <text evidence="5">The sequence shown here is derived from an EMBL/GenBank/DDBJ whole genome shotgun (WGS) entry which is preliminary data.</text>
</comment>
<keyword evidence="6" id="KW-1185">Reference proteome</keyword>
<dbReference type="PROSITE" id="PS00584">
    <property type="entry name" value="PFKB_KINASES_2"/>
    <property type="match status" value="1"/>
</dbReference>
<dbReference type="InterPro" id="IPR050306">
    <property type="entry name" value="PfkB_Carbo_kinase"/>
</dbReference>
<evidence type="ECO:0000256" key="2">
    <source>
        <dbReference type="ARBA" id="ARBA00022679"/>
    </source>
</evidence>
<comment type="similarity">
    <text evidence="1">Belongs to the carbohydrate kinase PfkB family.</text>
</comment>
<gene>
    <name evidence="5" type="ORF">JDW22_01005</name>
</gene>